<dbReference type="GO" id="GO:0005829">
    <property type="term" value="C:cytosol"/>
    <property type="evidence" value="ECO:0007669"/>
    <property type="project" value="TreeGrafter"/>
</dbReference>
<dbReference type="RefSeq" id="WP_058503036.1">
    <property type="nucleotide sequence ID" value="NZ_CAAAJA010000036.1"/>
</dbReference>
<dbReference type="Proteomes" id="UP000295517">
    <property type="component" value="Chromosome"/>
</dbReference>
<evidence type="ECO:0000256" key="11">
    <source>
        <dbReference type="ARBA" id="ARBA00033158"/>
    </source>
</evidence>
<evidence type="ECO:0000256" key="1">
    <source>
        <dbReference type="ARBA" id="ARBA00004496"/>
    </source>
</evidence>
<evidence type="ECO:0000256" key="10">
    <source>
        <dbReference type="ARBA" id="ARBA00026068"/>
    </source>
</evidence>
<evidence type="ECO:0000313" key="13">
    <source>
        <dbReference type="EMBL" id="QBR85254.1"/>
    </source>
</evidence>
<comment type="function">
    <text evidence="9">Activator of cell division through the inhibition of FtsZ GTPase activity, therefore promoting FtsZ assembly into bundles of protofilaments necessary for the formation of the division Z ring. It is recruited early at mid-cell but it is not essential for cell division.</text>
</comment>
<dbReference type="OrthoDB" id="5772359at2"/>
<keyword evidence="8" id="KW-0131">Cell cycle</keyword>
<dbReference type="PATRIC" id="fig|454.4.peg.3036"/>
<comment type="subunit">
    <text evidence="10">Homodimer. Interacts with FtsZ.</text>
</comment>
<evidence type="ECO:0000256" key="5">
    <source>
        <dbReference type="ARBA" id="ARBA00022618"/>
    </source>
</evidence>
<comment type="subcellular location">
    <subcellularLocation>
        <location evidence="1">Cytoplasm</location>
    </subcellularLocation>
</comment>
<dbReference type="InterPro" id="IPR036192">
    <property type="entry name" value="Cell_div_ZapA-like_sf"/>
</dbReference>
<dbReference type="GO" id="GO:0032153">
    <property type="term" value="C:cell division site"/>
    <property type="evidence" value="ECO:0007669"/>
    <property type="project" value="TreeGrafter"/>
</dbReference>
<reference evidence="13 15" key="2">
    <citation type="submission" date="2019-03" db="EMBL/GenBank/DDBJ databases">
        <title>Diverse conjugative elements silence natural transformation in Legionella species.</title>
        <authorList>
            <person name="Durieux I."/>
            <person name="Ginevra C."/>
            <person name="Attaiech L."/>
            <person name="Picq K."/>
            <person name="Juan P.A."/>
            <person name="Jarraud S."/>
            <person name="Charpentier X."/>
        </authorList>
    </citation>
    <scope>NUCLEOTIDE SEQUENCE [LARGE SCALE GENOMIC DNA]</scope>
    <source>
        <strain evidence="13 15">HL-0427-4011</strain>
    </source>
</reference>
<dbReference type="PANTHER" id="PTHR34981:SF1">
    <property type="entry name" value="CELL DIVISION PROTEIN ZAPA"/>
    <property type="match status" value="1"/>
</dbReference>
<evidence type="ECO:0000313" key="15">
    <source>
        <dbReference type="Proteomes" id="UP000295517"/>
    </source>
</evidence>
<dbReference type="SUPFAM" id="SSF102829">
    <property type="entry name" value="Cell division protein ZapA-like"/>
    <property type="match status" value="1"/>
</dbReference>
<reference evidence="12 14" key="1">
    <citation type="submission" date="2015-11" db="EMBL/GenBank/DDBJ databases">
        <title>Genomic analysis of 38 Legionella species identifies large and diverse effector repertoires.</title>
        <authorList>
            <person name="Burstein D."/>
            <person name="Amaro F."/>
            <person name="Zusman T."/>
            <person name="Lifshitz Z."/>
            <person name="Cohen O."/>
            <person name="Gilbert J.A."/>
            <person name="Pupko T."/>
            <person name="Shuman H.A."/>
            <person name="Segal G."/>
        </authorList>
    </citation>
    <scope>NUCLEOTIDE SEQUENCE [LARGE SCALE GENOMIC DNA]</scope>
    <source>
        <strain evidence="12 14">Bercovier 4</strain>
    </source>
</reference>
<name>A0A0W0V2A4_9GAMM</name>
<dbReference type="Gene3D" id="3.30.160.880">
    <property type="entry name" value="Cell division protein ZapA protomer, N-terminal domain"/>
    <property type="match status" value="1"/>
</dbReference>
<proteinExistence type="inferred from homology"/>
<evidence type="ECO:0000256" key="9">
    <source>
        <dbReference type="ARBA" id="ARBA00024910"/>
    </source>
</evidence>
<evidence type="ECO:0000256" key="2">
    <source>
        <dbReference type="ARBA" id="ARBA00010074"/>
    </source>
</evidence>
<keyword evidence="7" id="KW-0717">Septation</keyword>
<keyword evidence="6" id="KW-0175">Coiled coil</keyword>
<dbReference type="Gene3D" id="1.20.5.50">
    <property type="match status" value="1"/>
</dbReference>
<dbReference type="EMBL" id="CP038254">
    <property type="protein sequence ID" value="QBR85254.1"/>
    <property type="molecule type" value="Genomic_DNA"/>
</dbReference>
<comment type="similarity">
    <text evidence="2">Belongs to the ZapA family. Type 1 subfamily.</text>
</comment>
<dbReference type="AlphaFoldDB" id="A0A0W0V2A4"/>
<dbReference type="GO" id="GO:0030428">
    <property type="term" value="C:cell septum"/>
    <property type="evidence" value="ECO:0007669"/>
    <property type="project" value="TreeGrafter"/>
</dbReference>
<dbReference type="PANTHER" id="PTHR34981">
    <property type="entry name" value="CELL DIVISION PROTEIN ZAPA"/>
    <property type="match status" value="1"/>
</dbReference>
<protein>
    <recommendedName>
        <fullName evidence="3">Cell division protein ZapA</fullName>
    </recommendedName>
    <alternativeName>
        <fullName evidence="11">Z ring-associated protein ZapA</fullName>
    </alternativeName>
</protein>
<accession>A0A0W0V2A4</accession>
<evidence type="ECO:0000256" key="8">
    <source>
        <dbReference type="ARBA" id="ARBA00023306"/>
    </source>
</evidence>
<dbReference type="InterPro" id="IPR042233">
    <property type="entry name" value="Cell_div_ZapA_N"/>
</dbReference>
<dbReference type="GO" id="GO:0043093">
    <property type="term" value="P:FtsZ-dependent cytokinesis"/>
    <property type="evidence" value="ECO:0007669"/>
    <property type="project" value="TreeGrafter"/>
</dbReference>
<evidence type="ECO:0000256" key="3">
    <source>
        <dbReference type="ARBA" id="ARBA00015195"/>
    </source>
</evidence>
<dbReference type="STRING" id="454.Lisr_2766"/>
<evidence type="ECO:0000256" key="7">
    <source>
        <dbReference type="ARBA" id="ARBA00023210"/>
    </source>
</evidence>
<keyword evidence="14" id="KW-1185">Reference proteome</keyword>
<dbReference type="EMBL" id="LNYH01000151">
    <property type="protein sequence ID" value="KTD13990.1"/>
    <property type="molecule type" value="Genomic_DNA"/>
</dbReference>
<dbReference type="Proteomes" id="UP000054761">
    <property type="component" value="Unassembled WGS sequence"/>
</dbReference>
<organism evidence="12 14">
    <name type="scientific">Legionella israelensis</name>
    <dbReference type="NCBI Taxonomy" id="454"/>
    <lineage>
        <taxon>Bacteria</taxon>
        <taxon>Pseudomonadati</taxon>
        <taxon>Pseudomonadota</taxon>
        <taxon>Gammaproteobacteria</taxon>
        <taxon>Legionellales</taxon>
        <taxon>Legionellaceae</taxon>
        <taxon>Legionella</taxon>
    </lineage>
</organism>
<keyword evidence="4" id="KW-0963">Cytoplasm</keyword>
<evidence type="ECO:0000313" key="12">
    <source>
        <dbReference type="EMBL" id="KTD13990.1"/>
    </source>
</evidence>
<dbReference type="Pfam" id="PF05164">
    <property type="entry name" value="ZapA"/>
    <property type="match status" value="1"/>
</dbReference>
<evidence type="ECO:0000256" key="4">
    <source>
        <dbReference type="ARBA" id="ARBA00022490"/>
    </source>
</evidence>
<evidence type="ECO:0000313" key="14">
    <source>
        <dbReference type="Proteomes" id="UP000054761"/>
    </source>
</evidence>
<dbReference type="InterPro" id="IPR007838">
    <property type="entry name" value="Cell_div_ZapA-like"/>
</dbReference>
<sequence length="100" mass="11554">MSLKTCTIKLLSHSFEIKCPEGEQQNLQQAAQKLNELTMQQKIKFKHLDDFQALLLAALNISHELVCSQNEQEKQRLQVNQFINSLENKINKVMDTEAKI</sequence>
<evidence type="ECO:0000256" key="6">
    <source>
        <dbReference type="ARBA" id="ARBA00023054"/>
    </source>
</evidence>
<dbReference type="GO" id="GO:0000921">
    <property type="term" value="P:septin ring assembly"/>
    <property type="evidence" value="ECO:0007669"/>
    <property type="project" value="TreeGrafter"/>
</dbReference>
<gene>
    <name evidence="12" type="primary">zapA</name>
    <name evidence="13" type="ORF">E3983_00405</name>
    <name evidence="12" type="ORF">Lisr_2766</name>
</gene>
<keyword evidence="5 12" id="KW-0132">Cell division</keyword>
<dbReference type="GO" id="GO:0000917">
    <property type="term" value="P:division septum assembly"/>
    <property type="evidence" value="ECO:0007669"/>
    <property type="project" value="UniProtKB-KW"/>
</dbReference>